<dbReference type="PANTHER" id="PTHR30543:SF21">
    <property type="entry name" value="NAD(P)H-DEPENDENT FMN REDUCTASE LOT6"/>
    <property type="match status" value="1"/>
</dbReference>
<keyword evidence="2" id="KW-0560">Oxidoreductase</keyword>
<dbReference type="SUPFAM" id="SSF52218">
    <property type="entry name" value="Flavoproteins"/>
    <property type="match status" value="1"/>
</dbReference>
<accession>A0ABW1LF31</accession>
<dbReference type="Gene3D" id="3.40.50.360">
    <property type="match status" value="1"/>
</dbReference>
<sequence length="199" mass="21691">MSTPPRLALVIGSTRPQRFADKPAQWLLDQASARDDLTLESVDLRDFDLPFFAEAGSNLHLPSADPRAVAWQDAIRPYDGYVFMVAEYNHSMAAALKNALDQAYVEWVRKPFAAFGYGSVGGARAIEHLRGAAIELQMVPSKFSVHLSGSDLFKVHPFGGNGPIDDVADAIRPSVDAMFDDLVWWSTTLRAARSAGVAA</sequence>
<protein>
    <submittedName>
        <fullName evidence="2">NADPH-dependent FMN reductase</fullName>
        <ecNumber evidence="2">1.-.-.-</ecNumber>
    </submittedName>
</protein>
<dbReference type="InterPro" id="IPR005025">
    <property type="entry name" value="FMN_Rdtase-like_dom"/>
</dbReference>
<gene>
    <name evidence="2" type="ORF">ACFPYL_03430</name>
</gene>
<dbReference type="EC" id="1.-.-.-" evidence="2"/>
<organism evidence="2 3">
    <name type="scientific">Nocardioides hankookensis</name>
    <dbReference type="NCBI Taxonomy" id="443157"/>
    <lineage>
        <taxon>Bacteria</taxon>
        <taxon>Bacillati</taxon>
        <taxon>Actinomycetota</taxon>
        <taxon>Actinomycetes</taxon>
        <taxon>Propionibacteriales</taxon>
        <taxon>Nocardioidaceae</taxon>
        <taxon>Nocardioides</taxon>
    </lineage>
</organism>
<comment type="caution">
    <text evidence="2">The sequence shown here is derived from an EMBL/GenBank/DDBJ whole genome shotgun (WGS) entry which is preliminary data.</text>
</comment>
<dbReference type="Proteomes" id="UP001596135">
    <property type="component" value="Unassembled WGS sequence"/>
</dbReference>
<dbReference type="EMBL" id="JBHSRJ010000002">
    <property type="protein sequence ID" value="MFC6042105.1"/>
    <property type="molecule type" value="Genomic_DNA"/>
</dbReference>
<dbReference type="InterPro" id="IPR050712">
    <property type="entry name" value="NAD(P)H-dep_reductase"/>
</dbReference>
<keyword evidence="3" id="KW-1185">Reference proteome</keyword>
<dbReference type="Pfam" id="PF03358">
    <property type="entry name" value="FMN_red"/>
    <property type="match status" value="1"/>
</dbReference>
<evidence type="ECO:0000313" key="2">
    <source>
        <dbReference type="EMBL" id="MFC6042105.1"/>
    </source>
</evidence>
<feature type="domain" description="NADPH-dependent FMN reductase-like" evidence="1">
    <location>
        <begin position="6"/>
        <end position="140"/>
    </location>
</feature>
<dbReference type="PANTHER" id="PTHR30543">
    <property type="entry name" value="CHROMATE REDUCTASE"/>
    <property type="match status" value="1"/>
</dbReference>
<name>A0ABW1LF31_9ACTN</name>
<dbReference type="InterPro" id="IPR029039">
    <property type="entry name" value="Flavoprotein-like_sf"/>
</dbReference>
<proteinExistence type="predicted"/>
<dbReference type="RefSeq" id="WP_379150352.1">
    <property type="nucleotide sequence ID" value="NZ_JBHSRJ010000002.1"/>
</dbReference>
<dbReference type="GO" id="GO:0016491">
    <property type="term" value="F:oxidoreductase activity"/>
    <property type="evidence" value="ECO:0007669"/>
    <property type="project" value="UniProtKB-KW"/>
</dbReference>
<reference evidence="3" key="1">
    <citation type="journal article" date="2019" name="Int. J. Syst. Evol. Microbiol.">
        <title>The Global Catalogue of Microorganisms (GCM) 10K type strain sequencing project: providing services to taxonomists for standard genome sequencing and annotation.</title>
        <authorList>
            <consortium name="The Broad Institute Genomics Platform"/>
            <consortium name="The Broad Institute Genome Sequencing Center for Infectious Disease"/>
            <person name="Wu L."/>
            <person name="Ma J."/>
        </authorList>
    </citation>
    <scope>NUCLEOTIDE SEQUENCE [LARGE SCALE GENOMIC DNA]</scope>
    <source>
        <strain evidence="3">CCUG 54522</strain>
    </source>
</reference>
<evidence type="ECO:0000313" key="3">
    <source>
        <dbReference type="Proteomes" id="UP001596135"/>
    </source>
</evidence>
<evidence type="ECO:0000259" key="1">
    <source>
        <dbReference type="Pfam" id="PF03358"/>
    </source>
</evidence>